<feature type="region of interest" description="Disordered" evidence="1">
    <location>
        <begin position="1"/>
        <end position="22"/>
    </location>
</feature>
<keyword evidence="3" id="KW-1185">Reference proteome</keyword>
<proteinExistence type="predicted"/>
<organism evidence="2 3">
    <name type="scientific">Pocillopora meandrina</name>
    <dbReference type="NCBI Taxonomy" id="46732"/>
    <lineage>
        <taxon>Eukaryota</taxon>
        <taxon>Metazoa</taxon>
        <taxon>Cnidaria</taxon>
        <taxon>Anthozoa</taxon>
        <taxon>Hexacorallia</taxon>
        <taxon>Scleractinia</taxon>
        <taxon>Astrocoeniina</taxon>
        <taxon>Pocilloporidae</taxon>
        <taxon>Pocillopora</taxon>
    </lineage>
</organism>
<feature type="compositionally biased region" description="Basic residues" evidence="1">
    <location>
        <begin position="1"/>
        <end position="11"/>
    </location>
</feature>
<dbReference type="Proteomes" id="UP001159428">
    <property type="component" value="Unassembled WGS sequence"/>
</dbReference>
<dbReference type="AlphaFoldDB" id="A0AAU9XB57"/>
<protein>
    <submittedName>
        <fullName evidence="2">Uncharacterized protein</fullName>
    </submittedName>
</protein>
<gene>
    <name evidence="2" type="ORF">PMEA_00019991</name>
</gene>
<evidence type="ECO:0000313" key="3">
    <source>
        <dbReference type="Proteomes" id="UP001159428"/>
    </source>
</evidence>
<name>A0AAU9XB57_9CNID</name>
<comment type="caution">
    <text evidence="2">The sequence shown here is derived from an EMBL/GenBank/DDBJ whole genome shotgun (WGS) entry which is preliminary data.</text>
</comment>
<evidence type="ECO:0000256" key="1">
    <source>
        <dbReference type="SAM" id="MobiDB-lite"/>
    </source>
</evidence>
<reference evidence="2 3" key="1">
    <citation type="submission" date="2022-05" db="EMBL/GenBank/DDBJ databases">
        <authorList>
            <consortium name="Genoscope - CEA"/>
            <person name="William W."/>
        </authorList>
    </citation>
    <scope>NUCLEOTIDE SEQUENCE [LARGE SCALE GENOMIC DNA]</scope>
</reference>
<accession>A0AAU9XB57</accession>
<sequence>MQMKNVTKRTSRTKESVRRSRAQYQIVTPMLFTSQSTSTTSTSGMQNMLERHYQDSSSARSMNLPVKKQLLLEITAVKKSEEKKTKPKPNRKRKICPLPGCMVITERLPQHLQRTHKLKREDPKYKKYLSLAKVVSKDKPHAFMHMKEEMGRMQRLTPEFVVRGEELEDTGDNSEDGFLLNVQSYDCDEKQDVFDLSPPENELAEMTESTEMMTESTEMANSVARNNSETETKVLNQFCNWMLSPDGEQKDQKTATQHVAQVKRII</sequence>
<dbReference type="EMBL" id="CALNXJ010000036">
    <property type="protein sequence ID" value="CAH3142189.1"/>
    <property type="molecule type" value="Genomic_DNA"/>
</dbReference>
<evidence type="ECO:0000313" key="2">
    <source>
        <dbReference type="EMBL" id="CAH3142189.1"/>
    </source>
</evidence>